<dbReference type="EMBL" id="CP002696">
    <property type="protein sequence ID" value="AEE17197.1"/>
    <property type="molecule type" value="Genomic_DNA"/>
</dbReference>
<reference evidence="4" key="1">
    <citation type="submission" date="2011-04" db="EMBL/GenBank/DDBJ databases">
        <title>The complete genome of Treponema brennaborense DSM 12168.</title>
        <authorList>
            <person name="Lucas S."/>
            <person name="Han J."/>
            <person name="Lapidus A."/>
            <person name="Bruce D."/>
            <person name="Goodwin L."/>
            <person name="Pitluck S."/>
            <person name="Peters L."/>
            <person name="Kyrpides N."/>
            <person name="Mavromatis K."/>
            <person name="Ivanova N."/>
            <person name="Mikhailova N."/>
            <person name="Pagani I."/>
            <person name="Teshima H."/>
            <person name="Detter J.C."/>
            <person name="Tapia R."/>
            <person name="Han C."/>
            <person name="Land M."/>
            <person name="Hauser L."/>
            <person name="Markowitz V."/>
            <person name="Cheng J.-F."/>
            <person name="Hugenholtz P."/>
            <person name="Woyke T."/>
            <person name="Wu D."/>
            <person name="Gronow S."/>
            <person name="Wellnitz S."/>
            <person name="Brambilla E."/>
            <person name="Klenk H.-P."/>
            <person name="Eisen J.A."/>
        </authorList>
    </citation>
    <scope>NUCLEOTIDE SEQUENCE [LARGE SCALE GENOMIC DNA]</scope>
    <source>
        <strain evidence="4">DSM 12168 / CIP 105900 / DD5/3</strain>
    </source>
</reference>
<dbReference type="AlphaFoldDB" id="F4LQI8"/>
<dbReference type="Pfam" id="PF13399">
    <property type="entry name" value="LytR_C"/>
    <property type="match status" value="1"/>
</dbReference>
<keyword evidence="1" id="KW-0812">Transmembrane</keyword>
<dbReference type="HOGENOM" id="CLU_690662_0_0_12"/>
<dbReference type="Proteomes" id="UP000006546">
    <property type="component" value="Chromosome"/>
</dbReference>
<gene>
    <name evidence="3" type="ordered locus">Trebr_1775</name>
</gene>
<dbReference type="RefSeq" id="WP_013758902.1">
    <property type="nucleotide sequence ID" value="NC_015500.1"/>
</dbReference>
<evidence type="ECO:0000313" key="4">
    <source>
        <dbReference type="Proteomes" id="UP000006546"/>
    </source>
</evidence>
<evidence type="ECO:0000313" key="3">
    <source>
        <dbReference type="EMBL" id="AEE17197.1"/>
    </source>
</evidence>
<dbReference type="InterPro" id="IPR027381">
    <property type="entry name" value="LytR/CpsA/Psr_C"/>
</dbReference>
<feature type="transmembrane region" description="Helical" evidence="1">
    <location>
        <begin position="12"/>
        <end position="33"/>
    </location>
</feature>
<dbReference type="eggNOG" id="COG1316">
    <property type="taxonomic scope" value="Bacteria"/>
</dbReference>
<name>F4LQI8_TREBD</name>
<evidence type="ECO:0000259" key="2">
    <source>
        <dbReference type="Pfam" id="PF13399"/>
    </source>
</evidence>
<organism evidence="3 4">
    <name type="scientific">Treponema brennaborense (strain DSM 12168 / CIP 105900 / DD5/3)</name>
    <dbReference type="NCBI Taxonomy" id="906968"/>
    <lineage>
        <taxon>Bacteria</taxon>
        <taxon>Pseudomonadati</taxon>
        <taxon>Spirochaetota</taxon>
        <taxon>Spirochaetia</taxon>
        <taxon>Spirochaetales</taxon>
        <taxon>Treponemataceae</taxon>
        <taxon>Treponema</taxon>
    </lineage>
</organism>
<keyword evidence="1" id="KW-0472">Membrane</keyword>
<dbReference type="PANTHER" id="PTHR33392">
    <property type="entry name" value="POLYISOPRENYL-TEICHOIC ACID--PEPTIDOGLYCAN TEICHOIC ACID TRANSFERASE TAGU"/>
    <property type="match status" value="1"/>
</dbReference>
<accession>F4LQI8</accession>
<sequence length="399" mass="43846">MAHKNRRIEKSALFLILIFFILVVTAIILVFSLQTDPVSEILENDELLKVLFVLEDGGTVLFSDVFVYYPVSTRGTLFSIPGNTGAIYSSLGRVDRIDAVFTEKGIDAYRAEIGKLIGQTIPFSIVMNLGDFQKLVDLLGGLRIFVPYPVDAASDTGERWLLPSGSVNLDGDKIRTYLLYTVPEESAADIQERRQHVMVALLGALNRNSPRIFSAGNFTPYGKLLHANMDTKYVRRLLSVIAQIDSERLVPQTVTGSSRAVDGQTLLFPYYDGQLIKDVVKQSIGSLASASETVYSRIYVLEIQNGTAVQGLARNTAALLQGAGYDVLSSVNADSNDYEKTVIINHIGNEDVAKTLGDFIRCTNIVVDEVLPEEAGSDLGTQVDFTIILGKDFDGRYVR</sequence>
<dbReference type="OrthoDB" id="362782at2"/>
<dbReference type="STRING" id="906968.Trebr_1775"/>
<keyword evidence="4" id="KW-1185">Reference proteome</keyword>
<dbReference type="KEGG" id="tbe:Trebr_1775"/>
<dbReference type="PANTHER" id="PTHR33392:SF6">
    <property type="entry name" value="POLYISOPRENYL-TEICHOIC ACID--PEPTIDOGLYCAN TEICHOIC ACID TRANSFERASE TAGU"/>
    <property type="match status" value="1"/>
</dbReference>
<protein>
    <recommendedName>
        <fullName evidence="2">LytR/CpsA/Psr regulator C-terminal domain-containing protein</fullName>
    </recommendedName>
</protein>
<dbReference type="Gene3D" id="3.30.70.2390">
    <property type="match status" value="1"/>
</dbReference>
<dbReference type="InterPro" id="IPR050922">
    <property type="entry name" value="LytR/CpsA/Psr_CW_biosynth"/>
</dbReference>
<keyword evidence="1" id="KW-1133">Transmembrane helix</keyword>
<feature type="domain" description="LytR/CpsA/Psr regulator C-terminal" evidence="2">
    <location>
        <begin position="301"/>
        <end position="393"/>
    </location>
</feature>
<evidence type="ECO:0000256" key="1">
    <source>
        <dbReference type="SAM" id="Phobius"/>
    </source>
</evidence>
<dbReference type="Gene3D" id="3.40.630.190">
    <property type="entry name" value="LCP protein"/>
    <property type="match status" value="1"/>
</dbReference>
<proteinExistence type="predicted"/>